<dbReference type="InterPro" id="IPR050834">
    <property type="entry name" value="Glycosyltransf_2"/>
</dbReference>
<evidence type="ECO:0000313" key="3">
    <source>
        <dbReference type="Proteomes" id="UP000628448"/>
    </source>
</evidence>
<dbReference type="RefSeq" id="WP_196991235.1">
    <property type="nucleotide sequence ID" value="NZ_JADWYR010000002.1"/>
</dbReference>
<proteinExistence type="predicted"/>
<dbReference type="PANTHER" id="PTHR43685">
    <property type="entry name" value="GLYCOSYLTRANSFERASE"/>
    <property type="match status" value="1"/>
</dbReference>
<evidence type="ECO:0000313" key="2">
    <source>
        <dbReference type="EMBL" id="MBG9377136.1"/>
    </source>
</evidence>
<dbReference type="Pfam" id="PF00535">
    <property type="entry name" value="Glycos_transf_2"/>
    <property type="match status" value="1"/>
</dbReference>
<evidence type="ECO:0000259" key="1">
    <source>
        <dbReference type="Pfam" id="PF00535"/>
    </source>
</evidence>
<dbReference type="Gene3D" id="3.90.550.10">
    <property type="entry name" value="Spore Coat Polysaccharide Biosynthesis Protein SpsA, Chain A"/>
    <property type="match status" value="1"/>
</dbReference>
<keyword evidence="3" id="KW-1185">Reference proteome</keyword>
<sequence>MLLSIVIRNLNEAAALKRTLLSVKRQQVDFAYEVIVVDNESDDDSVEIANDFNCKVISLKRSEFTFGHALNYGIQHAQGAYVLILSAHILLLNEYFLKSLPAYFEQVQVAGLRFINAADNAGAEAAIEFGPQEIAAGKNVLNEHWQHLTINHCAAVRKSAWEKVHFDATIFAGEDKKWALDVLNAGYKLLYNVPCFYTYNRTLSRQQKIKRQAIETAAKELLTGKKEQQFNGSLVAVTLRRIGKEFRRSYAQLQVNSAVYKSINELRKKHFNR</sequence>
<organism evidence="2 3">
    <name type="scientific">Panacibacter microcysteis</name>
    <dbReference type="NCBI Taxonomy" id="2793269"/>
    <lineage>
        <taxon>Bacteria</taxon>
        <taxon>Pseudomonadati</taxon>
        <taxon>Bacteroidota</taxon>
        <taxon>Chitinophagia</taxon>
        <taxon>Chitinophagales</taxon>
        <taxon>Chitinophagaceae</taxon>
        <taxon>Panacibacter</taxon>
    </lineage>
</organism>
<reference evidence="2" key="1">
    <citation type="submission" date="2020-11" db="EMBL/GenBank/DDBJ databases">
        <title>Bacterial whole genome sequence for Panacibacter sp. DH6.</title>
        <authorList>
            <person name="Le V."/>
            <person name="Ko S."/>
            <person name="Ahn C.-Y."/>
            <person name="Oh H.-M."/>
        </authorList>
    </citation>
    <scope>NUCLEOTIDE SEQUENCE</scope>
    <source>
        <strain evidence="2">DH6</strain>
    </source>
</reference>
<comment type="caution">
    <text evidence="2">The sequence shown here is derived from an EMBL/GenBank/DDBJ whole genome shotgun (WGS) entry which is preliminary data.</text>
</comment>
<accession>A0A931E849</accession>
<protein>
    <submittedName>
        <fullName evidence="2">Glycosyltransferase family 2 protein</fullName>
    </submittedName>
</protein>
<dbReference type="AlphaFoldDB" id="A0A931E849"/>
<name>A0A931E849_9BACT</name>
<feature type="domain" description="Glycosyltransferase 2-like" evidence="1">
    <location>
        <begin position="4"/>
        <end position="160"/>
    </location>
</feature>
<dbReference type="InterPro" id="IPR029044">
    <property type="entry name" value="Nucleotide-diphossugar_trans"/>
</dbReference>
<dbReference type="InterPro" id="IPR001173">
    <property type="entry name" value="Glyco_trans_2-like"/>
</dbReference>
<dbReference type="PANTHER" id="PTHR43685:SF2">
    <property type="entry name" value="GLYCOSYLTRANSFERASE 2-LIKE DOMAIN-CONTAINING PROTEIN"/>
    <property type="match status" value="1"/>
</dbReference>
<dbReference type="SUPFAM" id="SSF53448">
    <property type="entry name" value="Nucleotide-diphospho-sugar transferases"/>
    <property type="match status" value="1"/>
</dbReference>
<dbReference type="Proteomes" id="UP000628448">
    <property type="component" value="Unassembled WGS sequence"/>
</dbReference>
<dbReference type="EMBL" id="JADWYR010000002">
    <property type="protein sequence ID" value="MBG9377136.1"/>
    <property type="molecule type" value="Genomic_DNA"/>
</dbReference>
<gene>
    <name evidence="2" type="ORF">I5907_12910</name>
</gene>